<feature type="region of interest" description="Disordered" evidence="1">
    <location>
        <begin position="17"/>
        <end position="61"/>
    </location>
</feature>
<organism evidence="2 3">
    <name type="scientific">Jiangella alkaliphila</name>
    <dbReference type="NCBI Taxonomy" id="419479"/>
    <lineage>
        <taxon>Bacteria</taxon>
        <taxon>Bacillati</taxon>
        <taxon>Actinomycetota</taxon>
        <taxon>Actinomycetes</taxon>
        <taxon>Jiangellales</taxon>
        <taxon>Jiangellaceae</taxon>
        <taxon>Jiangella</taxon>
    </lineage>
</organism>
<reference evidence="3" key="1">
    <citation type="submission" date="2016-10" db="EMBL/GenBank/DDBJ databases">
        <authorList>
            <person name="Varghese N."/>
            <person name="Submissions S."/>
        </authorList>
    </citation>
    <scope>NUCLEOTIDE SEQUENCE [LARGE SCALE GENOMIC DNA]</scope>
    <source>
        <strain evidence="3">DSM 45079</strain>
    </source>
</reference>
<name>A0A1H2LQK5_9ACTN</name>
<accession>A0A1H2LQK5</accession>
<dbReference type="AlphaFoldDB" id="A0A1H2LQK5"/>
<evidence type="ECO:0000313" key="2">
    <source>
        <dbReference type="EMBL" id="SDU83124.1"/>
    </source>
</evidence>
<keyword evidence="3" id="KW-1185">Reference proteome</keyword>
<proteinExistence type="predicted"/>
<protein>
    <submittedName>
        <fullName evidence="2">Uncharacterized protein</fullName>
    </submittedName>
</protein>
<sequence length="270" mass="27759">MWRSGLTAAGLALVLAGCGSSDDGDGGDAGSTAAPSAAPSGASTEPAEDEPDDPLLAALESLSPDFEGATSCTAETPPEIYDVSGEGLLTGAEWYGEAQPDAPGARPDTAYVADFCLPPEGDLSLRVELDLLEFADEDAAAAWLDELGAATSFGQVVVRGEAPEPSPCSADNPKVATAAQSAAGENAVDVVVTDPCSPVESFPDLDWEHPRYSFGQGGRWIVIAYAEQSGGGQTEVSDGQMTMQLTRTRVVDEESQTAVVETLTEELADA</sequence>
<dbReference type="PROSITE" id="PS51257">
    <property type="entry name" value="PROKAR_LIPOPROTEIN"/>
    <property type="match status" value="1"/>
</dbReference>
<dbReference type="Proteomes" id="UP000182977">
    <property type="component" value="Chromosome I"/>
</dbReference>
<evidence type="ECO:0000313" key="3">
    <source>
        <dbReference type="Proteomes" id="UP000182977"/>
    </source>
</evidence>
<dbReference type="EMBL" id="LT629791">
    <property type="protein sequence ID" value="SDU83124.1"/>
    <property type="molecule type" value="Genomic_DNA"/>
</dbReference>
<evidence type="ECO:0000256" key="1">
    <source>
        <dbReference type="SAM" id="MobiDB-lite"/>
    </source>
</evidence>
<feature type="compositionally biased region" description="Low complexity" evidence="1">
    <location>
        <begin position="30"/>
        <end position="44"/>
    </location>
</feature>
<gene>
    <name evidence="2" type="ORF">SAMN04488563_6499</name>
</gene>